<name>A0A2G8SFP4_9APHY</name>
<protein>
    <submittedName>
        <fullName evidence="1">Uncharacterized protein</fullName>
    </submittedName>
</protein>
<comment type="caution">
    <text evidence="1">The sequence shown here is derived from an EMBL/GenBank/DDBJ whole genome shotgun (WGS) entry which is preliminary data.</text>
</comment>
<accession>A0A2G8SFP4</accession>
<reference evidence="1 2" key="1">
    <citation type="journal article" date="2015" name="Sci. Rep.">
        <title>Chromosome-level genome map provides insights into diverse defense mechanisms in the medicinal fungus Ganoderma sinense.</title>
        <authorList>
            <person name="Zhu Y."/>
            <person name="Xu J."/>
            <person name="Sun C."/>
            <person name="Zhou S."/>
            <person name="Xu H."/>
            <person name="Nelson D.R."/>
            <person name="Qian J."/>
            <person name="Song J."/>
            <person name="Luo H."/>
            <person name="Xiang L."/>
            <person name="Li Y."/>
            <person name="Xu Z."/>
            <person name="Ji A."/>
            <person name="Wang L."/>
            <person name="Lu S."/>
            <person name="Hayward A."/>
            <person name="Sun W."/>
            <person name="Li X."/>
            <person name="Schwartz D.C."/>
            <person name="Wang Y."/>
            <person name="Chen S."/>
        </authorList>
    </citation>
    <scope>NUCLEOTIDE SEQUENCE [LARGE SCALE GENOMIC DNA]</scope>
    <source>
        <strain evidence="1 2">ZZ0214-1</strain>
    </source>
</reference>
<dbReference type="EMBL" id="AYKW01000011">
    <property type="protein sequence ID" value="PIL32408.1"/>
    <property type="molecule type" value="Genomic_DNA"/>
</dbReference>
<dbReference type="AlphaFoldDB" id="A0A2G8SFP4"/>
<proteinExistence type="predicted"/>
<organism evidence="1 2">
    <name type="scientific">Ganoderma sinense ZZ0214-1</name>
    <dbReference type="NCBI Taxonomy" id="1077348"/>
    <lineage>
        <taxon>Eukaryota</taxon>
        <taxon>Fungi</taxon>
        <taxon>Dikarya</taxon>
        <taxon>Basidiomycota</taxon>
        <taxon>Agaricomycotina</taxon>
        <taxon>Agaricomycetes</taxon>
        <taxon>Polyporales</taxon>
        <taxon>Polyporaceae</taxon>
        <taxon>Ganoderma</taxon>
    </lineage>
</organism>
<keyword evidence="2" id="KW-1185">Reference proteome</keyword>
<evidence type="ECO:0000313" key="2">
    <source>
        <dbReference type="Proteomes" id="UP000230002"/>
    </source>
</evidence>
<dbReference type="Proteomes" id="UP000230002">
    <property type="component" value="Unassembled WGS sequence"/>
</dbReference>
<evidence type="ECO:0000313" key="1">
    <source>
        <dbReference type="EMBL" id="PIL32408.1"/>
    </source>
</evidence>
<gene>
    <name evidence="1" type="ORF">GSI_05654</name>
</gene>
<sequence length="76" mass="8017">MFTLTVTSTDVNFRYFIFGGPAGEKSIRSAGELFRPQGAKYIVGVAGKGYLTLTDVGNTVHGPGDWAVHATGSADH</sequence>